<gene>
    <name evidence="2" type="ORF">HA299_01210</name>
</gene>
<dbReference type="Proteomes" id="UP000600363">
    <property type="component" value="Unassembled WGS sequence"/>
</dbReference>
<dbReference type="SUPFAM" id="SSF53807">
    <property type="entry name" value="Helical backbone' metal receptor"/>
    <property type="match status" value="1"/>
</dbReference>
<dbReference type="PROSITE" id="PS50983">
    <property type="entry name" value="FE_B12_PBP"/>
    <property type="match status" value="1"/>
</dbReference>
<evidence type="ECO:0000259" key="1">
    <source>
        <dbReference type="PROSITE" id="PS50983"/>
    </source>
</evidence>
<feature type="domain" description="Fe/B12 periplasmic-binding" evidence="1">
    <location>
        <begin position="93"/>
        <end position="366"/>
    </location>
</feature>
<organism evidence="2 3">
    <name type="scientific">Methermicoccus shengliensis</name>
    <dbReference type="NCBI Taxonomy" id="660064"/>
    <lineage>
        <taxon>Archaea</taxon>
        <taxon>Methanobacteriati</taxon>
        <taxon>Methanobacteriota</taxon>
        <taxon>Stenosarchaea group</taxon>
        <taxon>Methanomicrobia</taxon>
        <taxon>Methanosarcinales</taxon>
        <taxon>Methermicoccaceae</taxon>
        <taxon>Methermicoccus</taxon>
    </lineage>
</organism>
<dbReference type="PANTHER" id="PTHR30535">
    <property type="entry name" value="VITAMIN B12-BINDING PROTEIN"/>
    <property type="match status" value="1"/>
</dbReference>
<dbReference type="EMBL" id="DUIH01000004">
    <property type="protein sequence ID" value="HIH69230.1"/>
    <property type="molecule type" value="Genomic_DNA"/>
</dbReference>
<evidence type="ECO:0000313" key="3">
    <source>
        <dbReference type="Proteomes" id="UP000600363"/>
    </source>
</evidence>
<reference evidence="2" key="1">
    <citation type="journal article" date="2020" name="bioRxiv">
        <title>A rank-normalized archaeal taxonomy based on genome phylogeny resolves widespread incomplete and uneven classifications.</title>
        <authorList>
            <person name="Rinke C."/>
            <person name="Chuvochina M."/>
            <person name="Mussig A.J."/>
            <person name="Chaumeil P.-A."/>
            <person name="Waite D.W."/>
            <person name="Whitman W.B."/>
            <person name="Parks D.H."/>
            <person name="Hugenholtz P."/>
        </authorList>
    </citation>
    <scope>NUCLEOTIDE SEQUENCE</scope>
    <source>
        <strain evidence="2">UBA12518</strain>
    </source>
</reference>
<dbReference type="InterPro" id="IPR002491">
    <property type="entry name" value="ABC_transptr_periplasmic_BD"/>
</dbReference>
<protein>
    <submittedName>
        <fullName evidence="2">ABC transporter substrate-binding protein</fullName>
    </submittedName>
</protein>
<accession>A0A832VZD8</accession>
<dbReference type="Gene3D" id="3.40.50.1980">
    <property type="entry name" value="Nitrogenase molybdenum iron protein domain"/>
    <property type="match status" value="2"/>
</dbReference>
<dbReference type="RefSeq" id="WP_042686311.1">
    <property type="nucleotide sequence ID" value="NZ_DUIH01000004.1"/>
</dbReference>
<comment type="caution">
    <text evidence="2">The sequence shown here is derived from an EMBL/GenBank/DDBJ whole genome shotgun (WGS) entry which is preliminary data.</text>
</comment>
<dbReference type="PANTHER" id="PTHR30535:SF34">
    <property type="entry name" value="MOLYBDATE-BINDING PROTEIN MOLA"/>
    <property type="match status" value="1"/>
</dbReference>
<proteinExistence type="predicted"/>
<name>A0A832VZD8_9EURY</name>
<sequence length="397" mass="44768">MRSVLFVLVLVLCLSMPAYALEIPGDLNHDKVVSQDELVSDILAYLSAAYLGGDVQHLNLTQLREAAHIHMYYPRTIVDSANRTVTIYRPIKRAVVFNSETVETLRSLHADDRIVGVGKYTIQNTLLFSEFTHLPNVGSVWSPNYEQVLACHPDTVFLYGTISVSKCDAIQNKLIELDPDITVIRMDCYMPGSYVDEVRKLGYLLEKEDEASRLIEFYQAALNPIYEGVRDIPEENRTKVYIECWRSYHTAGNGSGWDEKVELAGGNNIFHDLSDYPDVDAESVALRDPQVIIRIAKTEGGYDAHDSSELRALRDEILRRPELGNVSAVKNGKIYVISNDIFGGVRHFIGMQYVAKWLYPDRFGDLDPQAVHRQYLTEFQGLNATLADNGVFVSPEV</sequence>
<dbReference type="Pfam" id="PF01497">
    <property type="entry name" value="Peripla_BP_2"/>
    <property type="match status" value="1"/>
</dbReference>
<dbReference type="AlphaFoldDB" id="A0A832VZD8"/>
<dbReference type="InterPro" id="IPR050902">
    <property type="entry name" value="ABC_Transporter_SBP"/>
</dbReference>
<evidence type="ECO:0000313" key="2">
    <source>
        <dbReference type="EMBL" id="HIH69230.1"/>
    </source>
</evidence>